<comment type="caution">
    <text evidence="4">The sequence shown here is derived from an EMBL/GenBank/DDBJ whole genome shotgun (WGS) entry which is preliminary data.</text>
</comment>
<gene>
    <name evidence="4" type="ORF">ES677_03645</name>
</gene>
<dbReference type="EMBL" id="VSKN01000003">
    <property type="protein sequence ID" value="TYC16277.1"/>
    <property type="molecule type" value="Genomic_DNA"/>
</dbReference>
<sequence length="421" mass="44116">MQIIFKSLLILLLLLVSSSLSAQVGINTITPDTSSILDVSSNSKGFLMPRLTTNQRNSIEQPAAGLMIYNTTLNDGQLNTGTPEAPHWVGIKNKVSPASMIESVTEVGVISTTSTEDFLVPGMTISPNSGTYMVFFNGQMSHKVFSLSQGVDDLSTVYDDLLAYPNADNHGVTFGNETLNPGVYDVAGAHSISGSLTLDGGGDPNAIFIIRGSGALTIGDSATLNLINGANSNNIFWVAEGAITIGENSIMKGNLIAHPGAITMESNAELEGRMFSTTGAIVMDSATLNAPVGVSFIDLRELSTFVIFSSNGAVSNAGISVVNGDVGAADGDVSGFAGINGHVYTENTTTTNESNAATAIYSIYQNGIEVANSSRAITSNSSIVSLQVMLTAIAGESIEIRWKVDNGEMTMNHRILSLIRN</sequence>
<evidence type="ECO:0000256" key="1">
    <source>
        <dbReference type="ARBA" id="ARBA00005445"/>
    </source>
</evidence>
<evidence type="ECO:0000256" key="2">
    <source>
        <dbReference type="ARBA" id="ARBA00022729"/>
    </source>
</evidence>
<evidence type="ECO:0000313" key="5">
    <source>
        <dbReference type="Proteomes" id="UP000323621"/>
    </source>
</evidence>
<name>A0ABY3MD40_9FLAO</name>
<organism evidence="4 5">
    <name type="scientific">Bizionia gelidisalsuginis</name>
    <dbReference type="NCBI Taxonomy" id="291188"/>
    <lineage>
        <taxon>Bacteria</taxon>
        <taxon>Pseudomonadati</taxon>
        <taxon>Bacteroidota</taxon>
        <taxon>Flavobacteriia</taxon>
        <taxon>Flavobacteriales</taxon>
        <taxon>Flavobacteriaceae</taxon>
        <taxon>Bizionia</taxon>
    </lineage>
</organism>
<reference evidence="4 5" key="1">
    <citation type="submission" date="2019-08" db="EMBL/GenBank/DDBJ databases">
        <title>Genomes of Antarctic Bizionia species.</title>
        <authorList>
            <person name="Bowman J.P."/>
        </authorList>
    </citation>
    <scope>NUCLEOTIDE SEQUENCE [LARGE SCALE GENOMIC DNA]</scope>
    <source>
        <strain evidence="4 5">IC164</strain>
    </source>
</reference>
<feature type="signal peptide" evidence="3">
    <location>
        <begin position="1"/>
        <end position="22"/>
    </location>
</feature>
<accession>A0ABY3MD40</accession>
<comment type="similarity">
    <text evidence="1">Belongs to the ice-binding protein family.</text>
</comment>
<dbReference type="Proteomes" id="UP000323621">
    <property type="component" value="Unassembled WGS sequence"/>
</dbReference>
<proteinExistence type="inferred from homology"/>
<feature type="chain" id="PRO_5045188699" evidence="3">
    <location>
        <begin position="23"/>
        <end position="421"/>
    </location>
</feature>
<dbReference type="Pfam" id="PF11999">
    <property type="entry name" value="Ice_binding"/>
    <property type="match status" value="1"/>
</dbReference>
<protein>
    <submittedName>
        <fullName evidence="4">DUF3494 domain-containing protein</fullName>
    </submittedName>
</protein>
<keyword evidence="2 3" id="KW-0732">Signal</keyword>
<keyword evidence="5" id="KW-1185">Reference proteome</keyword>
<evidence type="ECO:0000256" key="3">
    <source>
        <dbReference type="SAM" id="SignalP"/>
    </source>
</evidence>
<evidence type="ECO:0000313" key="4">
    <source>
        <dbReference type="EMBL" id="TYC16277.1"/>
    </source>
</evidence>
<dbReference type="InterPro" id="IPR021884">
    <property type="entry name" value="Ice-bd_prot"/>
</dbReference>